<protein>
    <submittedName>
        <fullName evidence="8">Major facilitator superfamily (MFS) profile domain-containing protein</fullName>
    </submittedName>
</protein>
<feature type="transmembrane region" description="Helical" evidence="6">
    <location>
        <begin position="131"/>
        <end position="149"/>
    </location>
</feature>
<dbReference type="WBParaSite" id="ALUE_0000908601-mRNA-1">
    <property type="protein sequence ID" value="ALUE_0000908601-mRNA-1"/>
    <property type="gene ID" value="ALUE_0000908601"/>
</dbReference>
<dbReference type="GO" id="GO:0022857">
    <property type="term" value="F:transmembrane transporter activity"/>
    <property type="evidence" value="ECO:0007669"/>
    <property type="project" value="InterPro"/>
</dbReference>
<proteinExistence type="predicted"/>
<evidence type="ECO:0000313" key="7">
    <source>
        <dbReference type="Proteomes" id="UP000036681"/>
    </source>
</evidence>
<feature type="compositionally biased region" description="Basic and acidic residues" evidence="5">
    <location>
        <begin position="505"/>
        <end position="523"/>
    </location>
</feature>
<comment type="subcellular location">
    <subcellularLocation>
        <location evidence="1">Membrane</location>
        <topology evidence="1">Multi-pass membrane protein</topology>
    </subcellularLocation>
</comment>
<keyword evidence="2 6" id="KW-0812">Transmembrane</keyword>
<organism evidence="7 8">
    <name type="scientific">Ascaris lumbricoides</name>
    <name type="common">Giant roundworm</name>
    <dbReference type="NCBI Taxonomy" id="6252"/>
    <lineage>
        <taxon>Eukaryota</taxon>
        <taxon>Metazoa</taxon>
        <taxon>Ecdysozoa</taxon>
        <taxon>Nematoda</taxon>
        <taxon>Chromadorea</taxon>
        <taxon>Rhabditida</taxon>
        <taxon>Spirurina</taxon>
        <taxon>Ascaridomorpha</taxon>
        <taxon>Ascaridoidea</taxon>
        <taxon>Ascarididae</taxon>
        <taxon>Ascaris</taxon>
    </lineage>
</organism>
<dbReference type="SUPFAM" id="SSF103473">
    <property type="entry name" value="MFS general substrate transporter"/>
    <property type="match status" value="1"/>
</dbReference>
<feature type="compositionally biased region" description="Basic and acidic residues" evidence="5">
    <location>
        <begin position="616"/>
        <end position="666"/>
    </location>
</feature>
<keyword evidence="7" id="KW-1185">Reference proteome</keyword>
<dbReference type="InterPro" id="IPR005828">
    <property type="entry name" value="MFS_sugar_transport-like"/>
</dbReference>
<evidence type="ECO:0000256" key="4">
    <source>
        <dbReference type="ARBA" id="ARBA00023136"/>
    </source>
</evidence>
<name>A0A9J2PHJ4_ASCLU</name>
<dbReference type="Proteomes" id="UP000036681">
    <property type="component" value="Unplaced"/>
</dbReference>
<evidence type="ECO:0000256" key="2">
    <source>
        <dbReference type="ARBA" id="ARBA00022692"/>
    </source>
</evidence>
<evidence type="ECO:0000313" key="8">
    <source>
        <dbReference type="WBParaSite" id="ALUE_0000908601-mRNA-1"/>
    </source>
</evidence>
<feature type="region of interest" description="Disordered" evidence="5">
    <location>
        <begin position="608"/>
        <end position="690"/>
    </location>
</feature>
<keyword evidence="3 6" id="KW-1133">Transmembrane helix</keyword>
<sequence>MMEKKEDSEEKPKEKTNLGEFLKLGRYVGFVCLTYELLVVSQSLETGKTESMKLVVIAKDASYCKQFPGASADVVSCDDVSFAKVTKKERCELYESMNHTDCKYEADFHSVNYELQFGYVCSAARIVKHSISFQMIGIMFGAIVFGQLSDTFGRRKTLIFGSAGLIVSGAASTFATGLIPFTIARFFVIVSYVFMMENLPTKHRMWIVTVITYSPNYIVFTGIAYLCGEWRLLSRVVAAFTILPLIMLLFIYESPRWLVNKGRIDEARKAMVGIGNWDRTNTPERLANLDRVLDKERQRSSSSGDDTPRKRYYTYHLFSTAALATYTILFAYSLMTTSIISYGLVFNLEKLSGSPYLNTIIVGSLRYSINLVCAVVDVRFAWAGRRLLHGVAMSFISACLGLVFIIVVLGLHLPNLVRMTALSAAAMGSQIYILNAVAPSELFPTPIRNIGIGFIQTWNRIGNIIAPQIFVIGELWGPLPYLVMCGMSLIEVIAYEAFVPETKGKPLPERMPGEEERAKDVENSKLTNGNDEHVPLKEVTNKSAKSYYCCRMGHRRTRREEDDEEHLSGPFFNFYCPNRSYRNPNQDEFQKKNRAKVDPFEEGEMINYERKHFRKKPEEKFDKRAEGRGRKDGDEKDHEKGKTESLKKAKKVDKVLSPDNTLREVEGGMPQMEVTHNISREPIFTDEQLM</sequence>
<feature type="transmembrane region" description="Helical" evidence="6">
    <location>
        <begin position="169"/>
        <end position="194"/>
    </location>
</feature>
<dbReference type="Gene3D" id="1.20.1250.20">
    <property type="entry name" value="MFS general substrate transporter like domains"/>
    <property type="match status" value="1"/>
</dbReference>
<evidence type="ECO:0000256" key="5">
    <source>
        <dbReference type="SAM" id="MobiDB-lite"/>
    </source>
</evidence>
<accession>A0A9J2PHJ4</accession>
<feature type="transmembrane region" description="Helical" evidence="6">
    <location>
        <begin position="390"/>
        <end position="413"/>
    </location>
</feature>
<evidence type="ECO:0000256" key="6">
    <source>
        <dbReference type="SAM" id="Phobius"/>
    </source>
</evidence>
<dbReference type="PANTHER" id="PTHR24064">
    <property type="entry name" value="SOLUTE CARRIER FAMILY 22 MEMBER"/>
    <property type="match status" value="1"/>
</dbReference>
<dbReference type="AlphaFoldDB" id="A0A9J2PHJ4"/>
<feature type="transmembrane region" description="Helical" evidence="6">
    <location>
        <begin position="317"/>
        <end position="344"/>
    </location>
</feature>
<feature type="transmembrane region" description="Helical" evidence="6">
    <location>
        <begin position="206"/>
        <end position="226"/>
    </location>
</feature>
<feature type="transmembrane region" description="Helical" evidence="6">
    <location>
        <begin position="356"/>
        <end position="378"/>
    </location>
</feature>
<evidence type="ECO:0000256" key="3">
    <source>
        <dbReference type="ARBA" id="ARBA00022989"/>
    </source>
</evidence>
<feature type="transmembrane region" description="Helical" evidence="6">
    <location>
        <begin position="232"/>
        <end position="252"/>
    </location>
</feature>
<dbReference type="GO" id="GO:0016020">
    <property type="term" value="C:membrane"/>
    <property type="evidence" value="ECO:0007669"/>
    <property type="project" value="UniProtKB-SubCell"/>
</dbReference>
<feature type="region of interest" description="Disordered" evidence="5">
    <location>
        <begin position="505"/>
        <end position="532"/>
    </location>
</feature>
<dbReference type="Pfam" id="PF00083">
    <property type="entry name" value="Sugar_tr"/>
    <property type="match status" value="1"/>
</dbReference>
<keyword evidence="4 6" id="KW-0472">Membrane</keyword>
<dbReference type="InterPro" id="IPR036259">
    <property type="entry name" value="MFS_trans_sf"/>
</dbReference>
<reference evidence="8" key="1">
    <citation type="submission" date="2023-03" db="UniProtKB">
        <authorList>
            <consortium name="WormBaseParasite"/>
        </authorList>
    </citation>
    <scope>IDENTIFICATION</scope>
</reference>
<evidence type="ECO:0000256" key="1">
    <source>
        <dbReference type="ARBA" id="ARBA00004141"/>
    </source>
</evidence>